<reference evidence="1 2" key="1">
    <citation type="submission" date="2018-09" db="EMBL/GenBank/DDBJ databases">
        <authorList>
            <person name="Zhu H."/>
        </authorList>
    </citation>
    <scope>NUCLEOTIDE SEQUENCE [LARGE SCALE GENOMIC DNA]</scope>
    <source>
        <strain evidence="1 2">K2S05-167</strain>
    </source>
</reference>
<gene>
    <name evidence="1" type="ORF">D3875_04170</name>
</gene>
<dbReference type="AlphaFoldDB" id="A0A418VEK3"/>
<sequence length="167" mass="17661">MSFETKMRDLITRMATEFKKVYGITGDKANLQTADKSSLVAALNELKGLIGNASGINDAAPSAGSTYSSQKIEQQISAAITALVNGAPTALDTLKELADALAQDDSDIAALVTGLDNRLRVDAPQALSVAQRQQGRDNLDVYSKAEIGNPERDLVADFNAALVSHEP</sequence>
<evidence type="ECO:0000313" key="1">
    <source>
        <dbReference type="EMBL" id="RJF74483.1"/>
    </source>
</evidence>
<dbReference type="Proteomes" id="UP000286287">
    <property type="component" value="Unassembled WGS sequence"/>
</dbReference>
<proteinExistence type="predicted"/>
<dbReference type="EMBL" id="QYUJ01000010">
    <property type="protein sequence ID" value="RJF74483.1"/>
    <property type="molecule type" value="Genomic_DNA"/>
</dbReference>
<dbReference type="RefSeq" id="WP_119761451.1">
    <property type="nucleotide sequence ID" value="NZ_QYUJ01000010.1"/>
</dbReference>
<organism evidence="1 2">
    <name type="scientific">Deinococcus cavernae</name>
    <dbReference type="NCBI Taxonomy" id="2320857"/>
    <lineage>
        <taxon>Bacteria</taxon>
        <taxon>Thermotogati</taxon>
        <taxon>Deinococcota</taxon>
        <taxon>Deinococci</taxon>
        <taxon>Deinococcales</taxon>
        <taxon>Deinococcaceae</taxon>
        <taxon>Deinococcus</taxon>
    </lineage>
</organism>
<protein>
    <submittedName>
        <fullName evidence="1">Uncharacterized protein</fullName>
    </submittedName>
</protein>
<keyword evidence="2" id="KW-1185">Reference proteome</keyword>
<name>A0A418VEK3_9DEIO</name>
<comment type="caution">
    <text evidence="1">The sequence shown here is derived from an EMBL/GenBank/DDBJ whole genome shotgun (WGS) entry which is preliminary data.</text>
</comment>
<evidence type="ECO:0000313" key="2">
    <source>
        <dbReference type="Proteomes" id="UP000286287"/>
    </source>
</evidence>
<dbReference type="OrthoDB" id="6057599at2"/>
<accession>A0A418VEK3</accession>